<evidence type="ECO:0000256" key="2">
    <source>
        <dbReference type="ARBA" id="ARBA00022475"/>
    </source>
</evidence>
<sequence length="526" mass="60176">MSGNYPAETISLKYSEFAQKFKAEAVGKPHYYFWLFILIHTLLWTVGPSLLRPTVSHDTLEGITWGLQWQLGYNKHPFLTAWLCAGVTKLFGSVGWPVYLLAQLAVSVTFIAVWKLAQQILPLRHALIATLILEGILFYNINSFNFTPDTLQSPLWALLSLFFYQSLTKQNLMNWLSAALFAALCVCTKYQVALLFLPMFLFCLINPLARKSFAQPGIYYALGTFFLLISPHLIWLYQHHFITLTYAAQISSEYTQNKTLFTQLTHPLASMINSIGNVAGLFLLLWPFYSKDQAKLRLESFQWQFLIFLGLGPFILSLILCLLSGDYFPPRWSTPYFFPLGILAVAHLSPTLSKKKLRKFTATLILFSSLLFLARMSTLTLVPRSQSDAFLPNYQIAMTLSRLWQEQYHTPLPFLAGSNYLVTGIIPYMTDTPIPYLNWDSEDSPWINENELHQYGGLFIWDEGGYYTWDKGSMAHTNLPKSVLERFPKLIKIPNYIFYRLSDKQPVVIGIAMLPPDAYSAHAPRK</sequence>
<evidence type="ECO:0000256" key="4">
    <source>
        <dbReference type="ARBA" id="ARBA00022679"/>
    </source>
</evidence>
<feature type="transmembrane region" description="Helical" evidence="8">
    <location>
        <begin position="360"/>
        <end position="382"/>
    </location>
</feature>
<proteinExistence type="predicted"/>
<dbReference type="Pfam" id="PF13231">
    <property type="entry name" value="PMT_2"/>
    <property type="match status" value="1"/>
</dbReference>
<keyword evidence="2" id="KW-1003">Cell membrane</keyword>
<keyword evidence="11" id="KW-1185">Reference proteome</keyword>
<evidence type="ECO:0000256" key="8">
    <source>
        <dbReference type="SAM" id="Phobius"/>
    </source>
</evidence>
<dbReference type="RefSeq" id="WP_173236386.1">
    <property type="nucleotide sequence ID" value="NZ_AP022839.1"/>
</dbReference>
<dbReference type="PANTHER" id="PTHR33908:SF9">
    <property type="entry name" value="BLL5595 PROTEIN"/>
    <property type="match status" value="1"/>
</dbReference>
<dbReference type="GO" id="GO:0016763">
    <property type="term" value="F:pentosyltransferase activity"/>
    <property type="evidence" value="ECO:0007669"/>
    <property type="project" value="TreeGrafter"/>
</dbReference>
<keyword evidence="3 10" id="KW-0328">Glycosyltransferase</keyword>
<evidence type="ECO:0000256" key="7">
    <source>
        <dbReference type="ARBA" id="ARBA00023136"/>
    </source>
</evidence>
<dbReference type="EMBL" id="AP022839">
    <property type="protein sequence ID" value="BCA94506.1"/>
    <property type="molecule type" value="Genomic_DNA"/>
</dbReference>
<evidence type="ECO:0000256" key="6">
    <source>
        <dbReference type="ARBA" id="ARBA00022989"/>
    </source>
</evidence>
<feature type="transmembrane region" description="Helical" evidence="8">
    <location>
        <begin position="337"/>
        <end position="353"/>
    </location>
</feature>
<dbReference type="GO" id="GO:0009103">
    <property type="term" value="P:lipopolysaccharide biosynthetic process"/>
    <property type="evidence" value="ECO:0007669"/>
    <property type="project" value="UniProtKB-ARBA"/>
</dbReference>
<accession>A0A6F8T3G6</accession>
<dbReference type="InterPro" id="IPR050297">
    <property type="entry name" value="LipidA_mod_glycosyltrf_83"/>
</dbReference>
<evidence type="ECO:0000256" key="3">
    <source>
        <dbReference type="ARBA" id="ARBA00022676"/>
    </source>
</evidence>
<evidence type="ECO:0000256" key="1">
    <source>
        <dbReference type="ARBA" id="ARBA00004651"/>
    </source>
</evidence>
<dbReference type="KEGG" id="lant:TUM19329_08670"/>
<feature type="transmembrane region" description="Helical" evidence="8">
    <location>
        <begin position="96"/>
        <end position="114"/>
    </location>
</feature>
<gene>
    <name evidence="10" type="ORF">TUM19329_08670</name>
</gene>
<comment type="subcellular location">
    <subcellularLocation>
        <location evidence="1">Cell membrane</location>
        <topology evidence="1">Multi-pass membrane protein</topology>
    </subcellularLocation>
</comment>
<feature type="transmembrane region" description="Helical" evidence="8">
    <location>
        <begin position="175"/>
        <end position="205"/>
    </location>
</feature>
<dbReference type="InterPro" id="IPR038731">
    <property type="entry name" value="RgtA/B/C-like"/>
</dbReference>
<name>A0A6F8T3G6_9GAMM</name>
<feature type="domain" description="Glycosyltransferase RgtA/B/C/D-like" evidence="9">
    <location>
        <begin position="75"/>
        <end position="235"/>
    </location>
</feature>
<dbReference type="GO" id="GO:0005886">
    <property type="term" value="C:plasma membrane"/>
    <property type="evidence" value="ECO:0007669"/>
    <property type="project" value="UniProtKB-SubCell"/>
</dbReference>
<reference evidence="10" key="1">
    <citation type="journal article" date="2020" name="Microbiol. Resour. Announc.">
        <title>Complete Genome Sequence of Novel Psychrotolerant Legionella Strain TUM19329, Isolated from Antarctic Lake Sediment.</title>
        <authorList>
            <person name="Shimada S."/>
            <person name="Nakai R."/>
            <person name="Aoki K."/>
            <person name="Shimoeda N."/>
            <person name="Ohno G."/>
            <person name="Miyazaki Y."/>
            <person name="Kudoh S."/>
            <person name="Imura S."/>
            <person name="Watanabe K."/>
            <person name="Ishii Y."/>
            <person name="Tateda K."/>
        </authorList>
    </citation>
    <scope>NUCLEOTIDE SEQUENCE [LARGE SCALE GENOMIC DNA]</scope>
    <source>
        <strain evidence="10">TUM19329</strain>
    </source>
</reference>
<protein>
    <submittedName>
        <fullName evidence="10">UDP-phosphomannose--protein mannosyltransferase</fullName>
    </submittedName>
</protein>
<evidence type="ECO:0000259" key="9">
    <source>
        <dbReference type="Pfam" id="PF13231"/>
    </source>
</evidence>
<keyword evidence="5 8" id="KW-0812">Transmembrane</keyword>
<feature type="transmembrane region" description="Helical" evidence="8">
    <location>
        <begin position="301"/>
        <end position="325"/>
    </location>
</feature>
<dbReference type="PANTHER" id="PTHR33908">
    <property type="entry name" value="MANNOSYLTRANSFERASE YKCB-RELATED"/>
    <property type="match status" value="1"/>
</dbReference>
<feature type="transmembrane region" description="Helical" evidence="8">
    <location>
        <begin position="217"/>
        <end position="237"/>
    </location>
</feature>
<feature type="transmembrane region" description="Helical" evidence="8">
    <location>
        <begin position="268"/>
        <end position="289"/>
    </location>
</feature>
<evidence type="ECO:0000313" key="10">
    <source>
        <dbReference type="EMBL" id="BCA94506.1"/>
    </source>
</evidence>
<keyword evidence="4 10" id="KW-0808">Transferase</keyword>
<evidence type="ECO:0000313" key="11">
    <source>
        <dbReference type="Proteomes" id="UP000502894"/>
    </source>
</evidence>
<feature type="transmembrane region" description="Helical" evidence="8">
    <location>
        <begin position="126"/>
        <end position="146"/>
    </location>
</feature>
<evidence type="ECO:0000256" key="5">
    <source>
        <dbReference type="ARBA" id="ARBA00022692"/>
    </source>
</evidence>
<keyword evidence="7 8" id="KW-0472">Membrane</keyword>
<feature type="transmembrane region" description="Helical" evidence="8">
    <location>
        <begin position="31"/>
        <end position="51"/>
    </location>
</feature>
<dbReference type="Proteomes" id="UP000502894">
    <property type="component" value="Chromosome"/>
</dbReference>
<dbReference type="AlphaFoldDB" id="A0A6F8T3G6"/>
<keyword evidence="6 8" id="KW-1133">Transmembrane helix</keyword>
<organism evidence="10 11">
    <name type="scientific">Legionella antarctica</name>
    <dbReference type="NCBI Taxonomy" id="2708020"/>
    <lineage>
        <taxon>Bacteria</taxon>
        <taxon>Pseudomonadati</taxon>
        <taxon>Pseudomonadota</taxon>
        <taxon>Gammaproteobacteria</taxon>
        <taxon>Legionellales</taxon>
        <taxon>Legionellaceae</taxon>
        <taxon>Legionella</taxon>
    </lineage>
</organism>